<keyword evidence="3" id="KW-1185">Reference proteome</keyword>
<name>A0AAD7EKJ9_9AGAR</name>
<dbReference type="SUPFAM" id="SSF53474">
    <property type="entry name" value="alpha/beta-Hydrolases"/>
    <property type="match status" value="1"/>
</dbReference>
<reference evidence="2" key="1">
    <citation type="submission" date="2023-03" db="EMBL/GenBank/DDBJ databases">
        <title>Massive genome expansion in bonnet fungi (Mycena s.s.) driven by repeated elements and novel gene families across ecological guilds.</title>
        <authorList>
            <consortium name="Lawrence Berkeley National Laboratory"/>
            <person name="Harder C.B."/>
            <person name="Miyauchi S."/>
            <person name="Viragh M."/>
            <person name="Kuo A."/>
            <person name="Thoen E."/>
            <person name="Andreopoulos B."/>
            <person name="Lu D."/>
            <person name="Skrede I."/>
            <person name="Drula E."/>
            <person name="Henrissat B."/>
            <person name="Morin E."/>
            <person name="Kohler A."/>
            <person name="Barry K."/>
            <person name="LaButti K."/>
            <person name="Morin E."/>
            <person name="Salamov A."/>
            <person name="Lipzen A."/>
            <person name="Mereny Z."/>
            <person name="Hegedus B."/>
            <person name="Baldrian P."/>
            <person name="Stursova M."/>
            <person name="Weitz H."/>
            <person name="Taylor A."/>
            <person name="Grigoriev I.V."/>
            <person name="Nagy L.G."/>
            <person name="Martin F."/>
            <person name="Kauserud H."/>
        </authorList>
    </citation>
    <scope>NUCLEOTIDE SEQUENCE</scope>
    <source>
        <strain evidence="2">CBHHK002</strain>
    </source>
</reference>
<dbReference type="InterPro" id="IPR002925">
    <property type="entry name" value="Dienelactn_hydro"/>
</dbReference>
<accession>A0AAD7EKJ9</accession>
<dbReference type="InterPro" id="IPR029058">
    <property type="entry name" value="AB_hydrolase_fold"/>
</dbReference>
<gene>
    <name evidence="2" type="ORF">DFH08DRAFT_751553</name>
</gene>
<dbReference type="AlphaFoldDB" id="A0AAD7EKJ9"/>
<dbReference type="Pfam" id="PF01738">
    <property type="entry name" value="DLH"/>
    <property type="match status" value="1"/>
</dbReference>
<dbReference type="GO" id="GO:0016787">
    <property type="term" value="F:hydrolase activity"/>
    <property type="evidence" value="ECO:0007669"/>
    <property type="project" value="UniProtKB-KW"/>
</dbReference>
<dbReference type="EMBL" id="JARIHO010000038">
    <property type="protein sequence ID" value="KAJ7328968.1"/>
    <property type="molecule type" value="Genomic_DNA"/>
</dbReference>
<sequence>MASASIAHRYCEDCFTGVKHSGEPVGKAVIIGDIPTYVSEPPSSADGPKKVVLFFADVFGPFYLNNQLLQDYFASRGFFVVGIDYFLGDPIYVHKEEGFDPYAWADKARVKAEEITPKWVEDVRKHFGDGTDSKYCAVGYCFGAPFVMNLACTDDIVAAAFAHPAFLNEDQFKNLKQPLLMSCAETDFTFGPEFRRRAEDILAEKKAQYQIQVFSGVTHGFATRGDPEVADARWSKEESARGIIGWFGRFAV</sequence>
<evidence type="ECO:0000313" key="2">
    <source>
        <dbReference type="EMBL" id="KAJ7328968.1"/>
    </source>
</evidence>
<dbReference type="Gene3D" id="3.40.50.1820">
    <property type="entry name" value="alpha/beta hydrolase"/>
    <property type="match status" value="1"/>
</dbReference>
<evidence type="ECO:0000259" key="1">
    <source>
        <dbReference type="Pfam" id="PF01738"/>
    </source>
</evidence>
<proteinExistence type="predicted"/>
<protein>
    <submittedName>
        <fullName evidence="2">Alpha/Beta hydrolase protein</fullName>
    </submittedName>
</protein>
<dbReference type="PANTHER" id="PTHR17630:SF44">
    <property type="entry name" value="PROTEIN AIM2"/>
    <property type="match status" value="1"/>
</dbReference>
<feature type="domain" description="Dienelactone hydrolase" evidence="1">
    <location>
        <begin position="35"/>
        <end position="249"/>
    </location>
</feature>
<keyword evidence="2" id="KW-0378">Hydrolase</keyword>
<dbReference type="PANTHER" id="PTHR17630">
    <property type="entry name" value="DIENELACTONE HYDROLASE"/>
    <property type="match status" value="1"/>
</dbReference>
<comment type="caution">
    <text evidence="2">The sequence shown here is derived from an EMBL/GenBank/DDBJ whole genome shotgun (WGS) entry which is preliminary data.</text>
</comment>
<evidence type="ECO:0000313" key="3">
    <source>
        <dbReference type="Proteomes" id="UP001218218"/>
    </source>
</evidence>
<dbReference type="Proteomes" id="UP001218218">
    <property type="component" value="Unassembled WGS sequence"/>
</dbReference>
<organism evidence="2 3">
    <name type="scientific">Mycena albidolilacea</name>
    <dbReference type="NCBI Taxonomy" id="1033008"/>
    <lineage>
        <taxon>Eukaryota</taxon>
        <taxon>Fungi</taxon>
        <taxon>Dikarya</taxon>
        <taxon>Basidiomycota</taxon>
        <taxon>Agaricomycotina</taxon>
        <taxon>Agaricomycetes</taxon>
        <taxon>Agaricomycetidae</taxon>
        <taxon>Agaricales</taxon>
        <taxon>Marasmiineae</taxon>
        <taxon>Mycenaceae</taxon>
        <taxon>Mycena</taxon>
    </lineage>
</organism>